<evidence type="ECO:0000313" key="1">
    <source>
        <dbReference type="EMBL" id="CAB1412689.1"/>
    </source>
</evidence>
<dbReference type="Proteomes" id="UP001153269">
    <property type="component" value="Unassembled WGS sequence"/>
</dbReference>
<comment type="caution">
    <text evidence="1">The sequence shown here is derived from an EMBL/GenBank/DDBJ whole genome shotgun (WGS) entry which is preliminary data.</text>
</comment>
<reference evidence="1" key="1">
    <citation type="submission" date="2020-03" db="EMBL/GenBank/DDBJ databases">
        <authorList>
            <person name="Weist P."/>
        </authorList>
    </citation>
    <scope>NUCLEOTIDE SEQUENCE</scope>
</reference>
<proteinExistence type="predicted"/>
<name>A0A9N7TIJ3_PLEPL</name>
<accession>A0A9N7TIJ3</accession>
<dbReference type="EMBL" id="CADEAL010000014">
    <property type="protein sequence ID" value="CAB1412689.1"/>
    <property type="molecule type" value="Genomic_DNA"/>
</dbReference>
<organism evidence="1 2">
    <name type="scientific">Pleuronectes platessa</name>
    <name type="common">European plaice</name>
    <dbReference type="NCBI Taxonomy" id="8262"/>
    <lineage>
        <taxon>Eukaryota</taxon>
        <taxon>Metazoa</taxon>
        <taxon>Chordata</taxon>
        <taxon>Craniata</taxon>
        <taxon>Vertebrata</taxon>
        <taxon>Euteleostomi</taxon>
        <taxon>Actinopterygii</taxon>
        <taxon>Neopterygii</taxon>
        <taxon>Teleostei</taxon>
        <taxon>Neoteleostei</taxon>
        <taxon>Acanthomorphata</taxon>
        <taxon>Carangaria</taxon>
        <taxon>Pleuronectiformes</taxon>
        <taxon>Pleuronectoidei</taxon>
        <taxon>Pleuronectidae</taxon>
        <taxon>Pleuronectes</taxon>
    </lineage>
</organism>
<dbReference type="AlphaFoldDB" id="A0A9N7TIJ3"/>
<sequence length="156" mass="18012">MPDKGRALYDDGQMINDTVQQPYNVQQYTDDMEHIEDMQQNAENMLSPPDTMQQQPDDMDYIEDIELAQNSIPSMQWSDSVDSEEKTRRQFVSKVVMEVIKKSKLTEARDPVMTQWQHLHISALQQQACLLKTITTQAHFDDVVDNVTADHLSIIV</sequence>
<gene>
    <name evidence="1" type="ORF">PLEPLA_LOCUS382</name>
</gene>
<keyword evidence="2" id="KW-1185">Reference proteome</keyword>
<protein>
    <submittedName>
        <fullName evidence="1">Uncharacterized protein</fullName>
    </submittedName>
</protein>
<evidence type="ECO:0000313" key="2">
    <source>
        <dbReference type="Proteomes" id="UP001153269"/>
    </source>
</evidence>